<dbReference type="GO" id="GO:0019005">
    <property type="term" value="C:SCF ubiquitin ligase complex"/>
    <property type="evidence" value="ECO:0007669"/>
    <property type="project" value="TreeGrafter"/>
</dbReference>
<dbReference type="EMBL" id="DF974142">
    <property type="protein sequence ID" value="GAU45684.1"/>
    <property type="molecule type" value="Genomic_DNA"/>
</dbReference>
<sequence length="248" mass="28148">MVEAPDDECWELVFKFLKSLSVVSKQFLSITNRLRYYLTIKLLTGPFLYSIFHRFPNLISLHLSNVHTIPTDGLRAFSQNIATLTSLTCSDILYLNTTDMFFIADCFPNLKQLDLNHCYHLSEVGIAHVLRKCRNIRHLNLSGCEGLKLSEINFEVPKLEVLNLSYTSVDDERLYVISKSCRGLLKLVLDNCCDVTHKGVKHVAKNCTKLREISLRGCDRVHADVIGPIVSSRPSLRKITSPPLLSLQ</sequence>
<dbReference type="GO" id="GO:0031146">
    <property type="term" value="P:SCF-dependent proteasomal ubiquitin-dependent protein catabolic process"/>
    <property type="evidence" value="ECO:0007669"/>
    <property type="project" value="TreeGrafter"/>
</dbReference>
<proteinExistence type="predicted"/>
<organism evidence="1 2">
    <name type="scientific">Trifolium subterraneum</name>
    <name type="common">Subterranean clover</name>
    <dbReference type="NCBI Taxonomy" id="3900"/>
    <lineage>
        <taxon>Eukaryota</taxon>
        <taxon>Viridiplantae</taxon>
        <taxon>Streptophyta</taxon>
        <taxon>Embryophyta</taxon>
        <taxon>Tracheophyta</taxon>
        <taxon>Spermatophyta</taxon>
        <taxon>Magnoliopsida</taxon>
        <taxon>eudicotyledons</taxon>
        <taxon>Gunneridae</taxon>
        <taxon>Pentapetalae</taxon>
        <taxon>rosids</taxon>
        <taxon>fabids</taxon>
        <taxon>Fabales</taxon>
        <taxon>Fabaceae</taxon>
        <taxon>Papilionoideae</taxon>
        <taxon>50 kb inversion clade</taxon>
        <taxon>NPAAA clade</taxon>
        <taxon>Hologalegina</taxon>
        <taxon>IRL clade</taxon>
        <taxon>Trifolieae</taxon>
        <taxon>Trifolium</taxon>
    </lineage>
</organism>
<evidence type="ECO:0000313" key="1">
    <source>
        <dbReference type="EMBL" id="GAU45684.1"/>
    </source>
</evidence>
<gene>
    <name evidence="1" type="ORF">TSUD_268160</name>
</gene>
<evidence type="ECO:0000313" key="2">
    <source>
        <dbReference type="Proteomes" id="UP000242715"/>
    </source>
</evidence>
<dbReference type="PANTHER" id="PTHR13318">
    <property type="entry name" value="PARTNER OF PAIRED, ISOFORM B-RELATED"/>
    <property type="match status" value="1"/>
</dbReference>
<dbReference type="Proteomes" id="UP000242715">
    <property type="component" value="Unassembled WGS sequence"/>
</dbReference>
<reference evidence="2" key="1">
    <citation type="journal article" date="2017" name="Front. Plant Sci.">
        <title>Climate Clever Clovers: New Paradigm to Reduce the Environmental Footprint of Ruminants by Breeding Low Methanogenic Forages Utilizing Haplotype Variation.</title>
        <authorList>
            <person name="Kaur P."/>
            <person name="Appels R."/>
            <person name="Bayer P.E."/>
            <person name="Keeble-Gagnere G."/>
            <person name="Wang J."/>
            <person name="Hirakawa H."/>
            <person name="Shirasawa K."/>
            <person name="Vercoe P."/>
            <person name="Stefanova K."/>
            <person name="Durmic Z."/>
            <person name="Nichols P."/>
            <person name="Revell C."/>
            <person name="Isobe S.N."/>
            <person name="Edwards D."/>
            <person name="Erskine W."/>
        </authorList>
    </citation>
    <scope>NUCLEOTIDE SEQUENCE [LARGE SCALE GENOMIC DNA]</scope>
    <source>
        <strain evidence="2">cv. Daliak</strain>
    </source>
</reference>
<evidence type="ECO:0008006" key="3">
    <source>
        <dbReference type="Google" id="ProtNLM"/>
    </source>
</evidence>
<dbReference type="PANTHER" id="PTHR13318:SF106">
    <property type="entry name" value="F-BOX_LRR-REPEAT PROTEIN 2"/>
    <property type="match status" value="1"/>
</dbReference>
<name>A0A2Z6NMP9_TRISU</name>
<protein>
    <recommendedName>
        <fullName evidence="3">F-box domain-containing protein</fullName>
    </recommendedName>
</protein>
<dbReference type="InterPro" id="IPR006553">
    <property type="entry name" value="Leu-rich_rpt_Cys-con_subtyp"/>
</dbReference>
<dbReference type="Pfam" id="PF13516">
    <property type="entry name" value="LRR_6"/>
    <property type="match status" value="1"/>
</dbReference>
<dbReference type="InterPro" id="IPR001611">
    <property type="entry name" value="Leu-rich_rpt"/>
</dbReference>
<dbReference type="OrthoDB" id="1751573at2759"/>
<accession>A0A2Z6NMP9</accession>
<dbReference type="SMART" id="SM00367">
    <property type="entry name" value="LRR_CC"/>
    <property type="match status" value="5"/>
</dbReference>
<keyword evidence="2" id="KW-1185">Reference proteome</keyword>
<dbReference type="AlphaFoldDB" id="A0A2Z6NMP9"/>
<dbReference type="Gene3D" id="3.80.10.10">
    <property type="entry name" value="Ribonuclease Inhibitor"/>
    <property type="match status" value="2"/>
</dbReference>
<dbReference type="SUPFAM" id="SSF52047">
    <property type="entry name" value="RNI-like"/>
    <property type="match status" value="1"/>
</dbReference>
<dbReference type="InterPro" id="IPR032675">
    <property type="entry name" value="LRR_dom_sf"/>
</dbReference>